<name>C0QJE2_DESAH</name>
<dbReference type="HOGENOM" id="CLU_2860338_0_0_7"/>
<keyword evidence="2" id="KW-1185">Reference proteome</keyword>
<proteinExistence type="predicted"/>
<dbReference type="STRING" id="177437.HRM2_28670"/>
<dbReference type="Proteomes" id="UP000000442">
    <property type="component" value="Chromosome"/>
</dbReference>
<organism evidence="1 2">
    <name type="scientific">Desulforapulum autotrophicum (strain ATCC 43914 / DSM 3382 / VKM B-1955 / HRM2)</name>
    <name type="common">Desulfobacterium autotrophicum</name>
    <dbReference type="NCBI Taxonomy" id="177437"/>
    <lineage>
        <taxon>Bacteria</taxon>
        <taxon>Pseudomonadati</taxon>
        <taxon>Thermodesulfobacteriota</taxon>
        <taxon>Desulfobacteria</taxon>
        <taxon>Desulfobacterales</taxon>
        <taxon>Desulfobacteraceae</taxon>
        <taxon>Desulforapulum</taxon>
    </lineage>
</organism>
<gene>
    <name evidence="1" type="ordered locus">HRM2_28670</name>
</gene>
<protein>
    <submittedName>
        <fullName evidence="1">Uncharacterized protein</fullName>
    </submittedName>
</protein>
<evidence type="ECO:0000313" key="1">
    <source>
        <dbReference type="EMBL" id="ACN15955.1"/>
    </source>
</evidence>
<evidence type="ECO:0000313" key="2">
    <source>
        <dbReference type="Proteomes" id="UP000000442"/>
    </source>
</evidence>
<dbReference type="KEGG" id="dat:HRM2_28670"/>
<dbReference type="EMBL" id="CP001087">
    <property type="protein sequence ID" value="ACN15955.1"/>
    <property type="molecule type" value="Genomic_DNA"/>
</dbReference>
<sequence>MRFFKNLNDFQGNLYQIMANIREIVTREKTLKSPLSRTFTGTPRPFLQRKGICLTYSPITISHI</sequence>
<reference evidence="1 2" key="1">
    <citation type="journal article" date="2009" name="Environ. Microbiol.">
        <title>Genome sequence of Desulfobacterium autotrophicum HRM2, a marine sulfate reducer oxidizing organic carbon completely to carbon dioxide.</title>
        <authorList>
            <person name="Strittmatter A.W."/>
            <person name="Liesegang H."/>
            <person name="Rabus R."/>
            <person name="Decker I."/>
            <person name="Amann J."/>
            <person name="Andres S."/>
            <person name="Henne A."/>
            <person name="Fricke W.F."/>
            <person name="Martinez-Arias R."/>
            <person name="Bartels D."/>
            <person name="Goesmann A."/>
            <person name="Krause L."/>
            <person name="Puehler A."/>
            <person name="Klenk H.P."/>
            <person name="Richter M."/>
            <person name="Schuler M."/>
            <person name="Gloeckner F.O."/>
            <person name="Meyerdierks A."/>
            <person name="Gottschalk G."/>
            <person name="Amann R."/>
        </authorList>
    </citation>
    <scope>NUCLEOTIDE SEQUENCE [LARGE SCALE GENOMIC DNA]</scope>
    <source>
        <strain evidence="2">ATCC 43914 / DSM 3382 / HRM2</strain>
    </source>
</reference>
<accession>C0QJE2</accession>
<dbReference type="AlphaFoldDB" id="C0QJE2"/>